<dbReference type="Pfam" id="PF07883">
    <property type="entry name" value="Cupin_2"/>
    <property type="match status" value="1"/>
</dbReference>
<dbReference type="GO" id="GO:0046872">
    <property type="term" value="F:metal ion binding"/>
    <property type="evidence" value="ECO:0007669"/>
    <property type="project" value="UniProtKB-KW"/>
</dbReference>
<dbReference type="SUPFAM" id="SSF51182">
    <property type="entry name" value="RmlC-like cupins"/>
    <property type="match status" value="1"/>
</dbReference>
<keyword evidence="1" id="KW-0479">Metal-binding</keyword>
<name>W6M3E4_9GAMM</name>
<dbReference type="Proteomes" id="UP000035760">
    <property type="component" value="Unassembled WGS sequence"/>
</dbReference>
<dbReference type="Gene3D" id="2.60.120.10">
    <property type="entry name" value="Jelly Rolls"/>
    <property type="match status" value="1"/>
</dbReference>
<dbReference type="RefSeq" id="WP_048671914.1">
    <property type="nucleotide sequence ID" value="NZ_CBTJ020000030.1"/>
</dbReference>
<accession>W6M3E4</accession>
<comment type="caution">
    <text evidence="3">The sequence shown here is derived from an EMBL/GenBank/DDBJ whole genome shotgun (WGS) entry which is preliminary data.</text>
</comment>
<dbReference type="InterPro" id="IPR014710">
    <property type="entry name" value="RmlC-like_jellyroll"/>
</dbReference>
<evidence type="ECO:0000313" key="4">
    <source>
        <dbReference type="Proteomes" id="UP000035760"/>
    </source>
</evidence>
<reference evidence="3" key="1">
    <citation type="submission" date="2013-07" db="EMBL/GenBank/DDBJ databases">
        <authorList>
            <person name="McIlroy S."/>
        </authorList>
    </citation>
    <scope>NUCLEOTIDE SEQUENCE [LARGE SCALE GENOMIC DNA]</scope>
    <source>
        <strain evidence="3">Run_A_D11</strain>
    </source>
</reference>
<dbReference type="AlphaFoldDB" id="W6M3E4"/>
<dbReference type="CDD" id="cd07008">
    <property type="entry name" value="cupin_yp_001338853-like"/>
    <property type="match status" value="1"/>
</dbReference>
<evidence type="ECO:0000313" key="3">
    <source>
        <dbReference type="EMBL" id="CDI02122.1"/>
    </source>
</evidence>
<dbReference type="EMBL" id="CBTJ020000030">
    <property type="protein sequence ID" value="CDI02122.1"/>
    <property type="molecule type" value="Genomic_DNA"/>
</dbReference>
<reference evidence="3" key="2">
    <citation type="submission" date="2014-03" db="EMBL/GenBank/DDBJ databases">
        <title>Candidatus Competibacter-lineage genomes retrieved from metagenomes reveal functional metabolic diversity.</title>
        <authorList>
            <person name="McIlroy S.J."/>
            <person name="Albertsen M."/>
            <person name="Andresen E.K."/>
            <person name="Saunders A.M."/>
            <person name="Kristiansen R."/>
            <person name="Stokholm-Bjerregaard M."/>
            <person name="Nielsen K.L."/>
            <person name="Nielsen P.H."/>
        </authorList>
    </citation>
    <scope>NUCLEOTIDE SEQUENCE</scope>
    <source>
        <strain evidence="3">Run_A_D11</strain>
    </source>
</reference>
<dbReference type="STRING" id="1400863.BN873_240070"/>
<protein>
    <submittedName>
        <fullName evidence="3">Cupin 2 conserved barrel domain protein</fullName>
    </submittedName>
</protein>
<evidence type="ECO:0000259" key="2">
    <source>
        <dbReference type="Pfam" id="PF07883"/>
    </source>
</evidence>
<keyword evidence="4" id="KW-1185">Reference proteome</keyword>
<dbReference type="OrthoDB" id="9797047at2"/>
<gene>
    <name evidence="3" type="ORF">BN873_240070</name>
</gene>
<dbReference type="PANTHER" id="PTHR35848:SF6">
    <property type="entry name" value="CUPIN TYPE-2 DOMAIN-CONTAINING PROTEIN"/>
    <property type="match status" value="1"/>
</dbReference>
<evidence type="ECO:0000256" key="1">
    <source>
        <dbReference type="ARBA" id="ARBA00022723"/>
    </source>
</evidence>
<dbReference type="InterPro" id="IPR051610">
    <property type="entry name" value="GPI/OXD"/>
</dbReference>
<dbReference type="InterPro" id="IPR013096">
    <property type="entry name" value="Cupin_2"/>
</dbReference>
<dbReference type="InterPro" id="IPR011051">
    <property type="entry name" value="RmlC_Cupin_sf"/>
</dbReference>
<feature type="domain" description="Cupin type-2" evidence="2">
    <location>
        <begin position="37"/>
        <end position="106"/>
    </location>
</feature>
<proteinExistence type="predicted"/>
<dbReference type="PANTHER" id="PTHR35848">
    <property type="entry name" value="OXALATE-BINDING PROTEIN"/>
    <property type="match status" value="1"/>
</dbReference>
<organism evidence="3 4">
    <name type="scientific">Candidatus Competibacter denitrificans Run_A_D11</name>
    <dbReference type="NCBI Taxonomy" id="1400863"/>
    <lineage>
        <taxon>Bacteria</taxon>
        <taxon>Pseudomonadati</taxon>
        <taxon>Pseudomonadota</taxon>
        <taxon>Gammaproteobacteria</taxon>
        <taxon>Candidatus Competibacteraceae</taxon>
        <taxon>Candidatus Competibacter</taxon>
    </lineage>
</organism>
<sequence length="120" mass="12832">MSASRHFKVAEFLQPADGEPIRSVITESPDAVVVAWYVKPGQRLSPHNHPQGQDVWTVLASGGEYQLMADGASQPITTGDVLVAHRGEIHGVYNNGSEPLIFVSVVSPAAAGFELLETPQ</sequence>